<dbReference type="Gene3D" id="3.40.50.1820">
    <property type="entry name" value="alpha/beta hydrolase"/>
    <property type="match status" value="1"/>
</dbReference>
<dbReference type="Pfam" id="PF12697">
    <property type="entry name" value="Abhydrolase_6"/>
    <property type="match status" value="1"/>
</dbReference>
<dbReference type="SUPFAM" id="SSF53474">
    <property type="entry name" value="alpha/beta-Hydrolases"/>
    <property type="match status" value="1"/>
</dbReference>
<dbReference type="PANTHER" id="PTHR43798">
    <property type="entry name" value="MONOACYLGLYCEROL LIPASE"/>
    <property type="match status" value="1"/>
</dbReference>
<protein>
    <submittedName>
        <fullName evidence="3">Alpha/beta hydrolase</fullName>
    </submittedName>
</protein>
<name>A0A839ACP5_9HYPH</name>
<keyword evidence="1 3" id="KW-0378">Hydrolase</keyword>
<dbReference type="InterPro" id="IPR029058">
    <property type="entry name" value="AB_hydrolase_fold"/>
</dbReference>
<reference evidence="3 4" key="1">
    <citation type="submission" date="2020-07" db="EMBL/GenBank/DDBJ databases">
        <title>Stappia sp., F7233, whole genome shotgun sequencing project.</title>
        <authorList>
            <person name="Jiang S."/>
            <person name="Liu Z.W."/>
            <person name="Du Z.J."/>
        </authorList>
    </citation>
    <scope>NUCLEOTIDE SEQUENCE [LARGE SCALE GENOMIC DNA]</scope>
    <source>
        <strain evidence="3 4">F7233</strain>
    </source>
</reference>
<evidence type="ECO:0000313" key="4">
    <source>
        <dbReference type="Proteomes" id="UP000541109"/>
    </source>
</evidence>
<gene>
    <name evidence="3" type="ORF">H2509_06385</name>
</gene>
<dbReference type="GO" id="GO:0016787">
    <property type="term" value="F:hydrolase activity"/>
    <property type="evidence" value="ECO:0007669"/>
    <property type="project" value="UniProtKB-KW"/>
</dbReference>
<evidence type="ECO:0000256" key="1">
    <source>
        <dbReference type="ARBA" id="ARBA00022801"/>
    </source>
</evidence>
<dbReference type="InterPro" id="IPR050266">
    <property type="entry name" value="AB_hydrolase_sf"/>
</dbReference>
<evidence type="ECO:0000259" key="2">
    <source>
        <dbReference type="Pfam" id="PF12697"/>
    </source>
</evidence>
<dbReference type="GO" id="GO:0016020">
    <property type="term" value="C:membrane"/>
    <property type="evidence" value="ECO:0007669"/>
    <property type="project" value="TreeGrafter"/>
</dbReference>
<proteinExistence type="predicted"/>
<sequence>MRPERKPVVLLHGWSCHGGFFKPQFSALAGETLVIAPDLPGHGGTGDKAELAIESAADEVSELFRAENLRDVVLVGWSMGAHVAYSLVERHGSARLACLVVEDMTAKVLNDDGWRLGTSDGTDAGRNAEILCAIEPYWPQFSHRIAGRIFAEGSEPDPKLLAFAVSEIASADPKLLRPMWASLTSQDFRALLSEIDIPVHLATGARSALYRRDVALWQAEHIRQATIHTFDASGHAPHLEEPDKFNALLLDLVTGVR</sequence>
<feature type="domain" description="AB hydrolase-1" evidence="2">
    <location>
        <begin position="8"/>
        <end position="247"/>
    </location>
</feature>
<evidence type="ECO:0000313" key="3">
    <source>
        <dbReference type="EMBL" id="MBA5776754.1"/>
    </source>
</evidence>
<dbReference type="InterPro" id="IPR000073">
    <property type="entry name" value="AB_hydrolase_1"/>
</dbReference>
<keyword evidence="4" id="KW-1185">Reference proteome</keyword>
<comment type="caution">
    <text evidence="3">The sequence shown here is derived from an EMBL/GenBank/DDBJ whole genome shotgun (WGS) entry which is preliminary data.</text>
</comment>
<dbReference type="EMBL" id="JACFXV010000043">
    <property type="protein sequence ID" value="MBA5776754.1"/>
    <property type="molecule type" value="Genomic_DNA"/>
</dbReference>
<dbReference type="Proteomes" id="UP000541109">
    <property type="component" value="Unassembled WGS sequence"/>
</dbReference>
<organism evidence="3 4">
    <name type="scientific">Stappia albiluteola</name>
    <dbReference type="NCBI Taxonomy" id="2758565"/>
    <lineage>
        <taxon>Bacteria</taxon>
        <taxon>Pseudomonadati</taxon>
        <taxon>Pseudomonadota</taxon>
        <taxon>Alphaproteobacteria</taxon>
        <taxon>Hyphomicrobiales</taxon>
        <taxon>Stappiaceae</taxon>
        <taxon>Stappia</taxon>
    </lineage>
</organism>
<dbReference type="AlphaFoldDB" id="A0A839ACP5"/>
<accession>A0A839ACP5</accession>
<dbReference type="PANTHER" id="PTHR43798:SF31">
    <property type="entry name" value="AB HYDROLASE SUPERFAMILY PROTEIN YCLE"/>
    <property type="match status" value="1"/>
</dbReference>